<dbReference type="AlphaFoldDB" id="A0A369L1E6"/>
<dbReference type="EMBL" id="QOVW01000002">
    <property type="protein sequence ID" value="RDB37326.1"/>
    <property type="molecule type" value="Genomic_DNA"/>
</dbReference>
<proteinExistence type="predicted"/>
<reference evidence="1" key="1">
    <citation type="submission" date="2018-04" db="EMBL/GenBank/DDBJ databases">
        <title>Draft genome sequence of the Candidatus Spirobacillus cienkowskii, a pathogen of freshwater Daphnia species, reconstructed from hemolymph metagenomic reads.</title>
        <authorList>
            <person name="Bresciani L."/>
            <person name="Lemos L.N."/>
            <person name="Wale N."/>
            <person name="Lin J.Y."/>
            <person name="Fernandes G.R."/>
            <person name="Duffy M.A."/>
            <person name="Rodrigues J.M."/>
        </authorList>
    </citation>
    <scope>NUCLEOTIDE SEQUENCE [LARGE SCALE GENOMIC DNA]</scope>
    <source>
        <strain evidence="1">Binning01</strain>
    </source>
</reference>
<gene>
    <name evidence="1" type="ORF">DCC88_00600</name>
</gene>
<dbReference type="Proteomes" id="UP000253934">
    <property type="component" value="Unassembled WGS sequence"/>
</dbReference>
<comment type="caution">
    <text evidence="1">The sequence shown here is derived from an EMBL/GenBank/DDBJ whole genome shotgun (WGS) entry which is preliminary data.</text>
</comment>
<organism evidence="1 2">
    <name type="scientific">Spirobacillus cienkowskii</name>
    <dbReference type="NCBI Taxonomy" id="495820"/>
    <lineage>
        <taxon>Bacteria</taxon>
        <taxon>Pseudomonadati</taxon>
        <taxon>Bdellovibrionota</taxon>
        <taxon>Oligoflexia</taxon>
        <taxon>Silvanigrellales</taxon>
        <taxon>Spirobacillus</taxon>
    </lineage>
</organism>
<evidence type="ECO:0000313" key="1">
    <source>
        <dbReference type="EMBL" id="RDB37326.1"/>
    </source>
</evidence>
<sequence length="155" mass="18979">MRVNVFSPDSYTWERFAELQHQYAMARKRLELRHFDKLEEARNHERINENIVNKQIIKSKLLNKEILKDISHNELLKETLKKELNRIDYERSYLENLFLIGKKIKNHTNNVLVLRKILFDKYLLELKIEDELRNQKDLLYKNELEKQETKTKNRV</sequence>
<protein>
    <submittedName>
        <fullName evidence="1">Uncharacterized protein</fullName>
    </submittedName>
</protein>
<name>A0A369L1E6_9BACT</name>
<accession>A0A369L1E6</accession>
<evidence type="ECO:0000313" key="2">
    <source>
        <dbReference type="Proteomes" id="UP000253934"/>
    </source>
</evidence>
<keyword evidence="2" id="KW-1185">Reference proteome</keyword>